<evidence type="ECO:0000256" key="3">
    <source>
        <dbReference type="ARBA" id="ARBA00022452"/>
    </source>
</evidence>
<evidence type="ECO:0000256" key="8">
    <source>
        <dbReference type="ARBA" id="ARBA00023170"/>
    </source>
</evidence>
<dbReference type="InterPro" id="IPR037066">
    <property type="entry name" value="Plug_dom_sf"/>
</dbReference>
<evidence type="ECO:0000256" key="10">
    <source>
        <dbReference type="PROSITE-ProRule" id="PRU01360"/>
    </source>
</evidence>
<dbReference type="Proteomes" id="UP000249248">
    <property type="component" value="Unassembled WGS sequence"/>
</dbReference>
<dbReference type="Pfam" id="PF00593">
    <property type="entry name" value="TonB_dep_Rec_b-barrel"/>
    <property type="match status" value="1"/>
</dbReference>
<feature type="chain" id="PRO_5016097327" evidence="12">
    <location>
        <begin position="20"/>
        <end position="801"/>
    </location>
</feature>
<sequence>MKKTILLMWWLGLTSIVNAQIITIKDSATGSPLSQVAIIKSNPNEFTSTNKIGEADISSYIGAAKIELILLGYERMVCSYDSLKSLHFQVLMKDLAFSSDEVVVSSSRWHQNVRDIPFKVTSISPREAKLAAPQTAADLLGSSGDVFIQKSQLGGGSPMIRGFSTNRLLYSVDGVRMNTAIFRSGNIQNVISLDPFAIAHTEILFGPGSVIYGSDAIGGVMSFQTLMPKLALHDDFEVSGTALSRVSTANQEKTGHFDLNLAWKKWAAVTSISSTQYGDQKMGSYGPEDYLRPFYVQRIGEVDVMVNNEDPKVQTPSGYNQINLMQKIRFKPSKKWDFELGMHYAESSEYARYDRHIQLKDGLPRYGEWNYGPQIWQMNNLNIVHQGNNKLYDQMNMRVAQQYFQESRISRNFNAVEREINLEEVYAYSGNIDFNKSLGKRNQLFYGAEYILNQVSSSGVLTDISTQVSTIGPARYPQATWTSIGAYINNQFYLNEKLLFQGGIRYSYFDVNATFDTSFYPIPFTETNTQNGALTGSAGMVYKANHKLVLSANLSTGFRAPNVDDIGKVFDSEPGAVVVPNSNLSAEYAYNADVNITKVFGSFLKVDLTGFYTYLTNAMVRRDYTLGGLDSIMYAGELSKVQAIQNAAFASVYGFQFSVELMLGSGFSLQSKINYQIGEEELDDGSVSPSRHAAPTFGLTRLNLKRGDLSLQIYSEYMAEKSYENLPISEQAKDYLYAKDSNGNPYAPAWYTLNFKAMYAFDDRFTINAGLENITDQRYRPFSSGITAAGRNFILGIKVTF</sequence>
<evidence type="ECO:0000256" key="12">
    <source>
        <dbReference type="SAM" id="SignalP"/>
    </source>
</evidence>
<protein>
    <submittedName>
        <fullName evidence="15">TonB-dependent receptor</fullName>
    </submittedName>
</protein>
<comment type="subcellular location">
    <subcellularLocation>
        <location evidence="1 10">Cell outer membrane</location>
        <topology evidence="1 10">Multi-pass membrane protein</topology>
    </subcellularLocation>
</comment>
<evidence type="ECO:0000256" key="6">
    <source>
        <dbReference type="ARBA" id="ARBA00023077"/>
    </source>
</evidence>
<keyword evidence="9 10" id="KW-0998">Cell outer membrane</keyword>
<dbReference type="AlphaFoldDB" id="A0A2W1NT23"/>
<dbReference type="InterPro" id="IPR000531">
    <property type="entry name" value="Beta-barrel_TonB"/>
</dbReference>
<evidence type="ECO:0000256" key="7">
    <source>
        <dbReference type="ARBA" id="ARBA00023136"/>
    </source>
</evidence>
<feature type="domain" description="TonB-dependent receptor plug" evidence="14">
    <location>
        <begin position="113"/>
        <end position="220"/>
    </location>
</feature>
<reference evidence="15 16" key="1">
    <citation type="submission" date="2018-06" db="EMBL/GenBank/DDBJ databases">
        <title>The draft genome sequence of Crocinitomix sp. SM1701.</title>
        <authorList>
            <person name="Zhang X."/>
        </authorList>
    </citation>
    <scope>NUCLEOTIDE SEQUENCE [LARGE SCALE GENOMIC DNA]</scope>
    <source>
        <strain evidence="15 16">SM1701</strain>
    </source>
</reference>
<keyword evidence="8 15" id="KW-0675">Receptor</keyword>
<dbReference type="OrthoDB" id="9764669at2"/>
<dbReference type="RefSeq" id="WP_111061989.1">
    <property type="nucleotide sequence ID" value="NZ_JBHUCU010000002.1"/>
</dbReference>
<evidence type="ECO:0000259" key="13">
    <source>
        <dbReference type="Pfam" id="PF00593"/>
    </source>
</evidence>
<evidence type="ECO:0000256" key="1">
    <source>
        <dbReference type="ARBA" id="ARBA00004571"/>
    </source>
</evidence>
<evidence type="ECO:0000256" key="4">
    <source>
        <dbReference type="ARBA" id="ARBA00022692"/>
    </source>
</evidence>
<keyword evidence="2 10" id="KW-0813">Transport</keyword>
<dbReference type="InterPro" id="IPR039426">
    <property type="entry name" value="TonB-dep_rcpt-like"/>
</dbReference>
<keyword evidence="16" id="KW-1185">Reference proteome</keyword>
<proteinExistence type="inferred from homology"/>
<evidence type="ECO:0000256" key="5">
    <source>
        <dbReference type="ARBA" id="ARBA00022729"/>
    </source>
</evidence>
<evidence type="ECO:0000256" key="2">
    <source>
        <dbReference type="ARBA" id="ARBA00022448"/>
    </source>
</evidence>
<dbReference type="EMBL" id="QKSB01000002">
    <property type="protein sequence ID" value="PZE17838.1"/>
    <property type="molecule type" value="Genomic_DNA"/>
</dbReference>
<dbReference type="GO" id="GO:0015344">
    <property type="term" value="F:siderophore uptake transmembrane transporter activity"/>
    <property type="evidence" value="ECO:0007669"/>
    <property type="project" value="TreeGrafter"/>
</dbReference>
<organism evidence="15 16">
    <name type="scientific">Putridiphycobacter roseus</name>
    <dbReference type="NCBI Taxonomy" id="2219161"/>
    <lineage>
        <taxon>Bacteria</taxon>
        <taxon>Pseudomonadati</taxon>
        <taxon>Bacteroidota</taxon>
        <taxon>Flavobacteriia</taxon>
        <taxon>Flavobacteriales</taxon>
        <taxon>Crocinitomicaceae</taxon>
        <taxon>Putridiphycobacter</taxon>
    </lineage>
</organism>
<evidence type="ECO:0000256" key="9">
    <source>
        <dbReference type="ARBA" id="ARBA00023237"/>
    </source>
</evidence>
<name>A0A2W1NT23_9FLAO</name>
<dbReference type="Gene3D" id="2.170.130.10">
    <property type="entry name" value="TonB-dependent receptor, plug domain"/>
    <property type="match status" value="1"/>
</dbReference>
<dbReference type="PANTHER" id="PTHR30069">
    <property type="entry name" value="TONB-DEPENDENT OUTER MEMBRANE RECEPTOR"/>
    <property type="match status" value="1"/>
</dbReference>
<dbReference type="PROSITE" id="PS52016">
    <property type="entry name" value="TONB_DEPENDENT_REC_3"/>
    <property type="match status" value="1"/>
</dbReference>
<dbReference type="InterPro" id="IPR036942">
    <property type="entry name" value="Beta-barrel_TonB_sf"/>
</dbReference>
<gene>
    <name evidence="15" type="ORF">DNU06_04260</name>
</gene>
<comment type="similarity">
    <text evidence="10 11">Belongs to the TonB-dependent receptor family.</text>
</comment>
<dbReference type="InterPro" id="IPR010917">
    <property type="entry name" value="TonB_rcpt_CS"/>
</dbReference>
<dbReference type="Pfam" id="PF07715">
    <property type="entry name" value="Plug"/>
    <property type="match status" value="1"/>
</dbReference>
<feature type="domain" description="TonB-dependent receptor-like beta-barrel" evidence="13">
    <location>
        <begin position="350"/>
        <end position="774"/>
    </location>
</feature>
<comment type="caution">
    <text evidence="15">The sequence shown here is derived from an EMBL/GenBank/DDBJ whole genome shotgun (WGS) entry which is preliminary data.</text>
</comment>
<keyword evidence="7 10" id="KW-0472">Membrane</keyword>
<dbReference type="GO" id="GO:0009279">
    <property type="term" value="C:cell outer membrane"/>
    <property type="evidence" value="ECO:0007669"/>
    <property type="project" value="UniProtKB-SubCell"/>
</dbReference>
<evidence type="ECO:0000313" key="15">
    <source>
        <dbReference type="EMBL" id="PZE17838.1"/>
    </source>
</evidence>
<keyword evidence="5 12" id="KW-0732">Signal</keyword>
<evidence type="ECO:0000256" key="11">
    <source>
        <dbReference type="RuleBase" id="RU003357"/>
    </source>
</evidence>
<dbReference type="InterPro" id="IPR012910">
    <property type="entry name" value="Plug_dom"/>
</dbReference>
<keyword evidence="6 11" id="KW-0798">TonB box</keyword>
<dbReference type="GO" id="GO:0044718">
    <property type="term" value="P:siderophore transmembrane transport"/>
    <property type="evidence" value="ECO:0007669"/>
    <property type="project" value="TreeGrafter"/>
</dbReference>
<evidence type="ECO:0000313" key="16">
    <source>
        <dbReference type="Proteomes" id="UP000249248"/>
    </source>
</evidence>
<dbReference type="PROSITE" id="PS01156">
    <property type="entry name" value="TONB_DEPENDENT_REC_2"/>
    <property type="match status" value="1"/>
</dbReference>
<keyword evidence="3 10" id="KW-1134">Transmembrane beta strand</keyword>
<dbReference type="PANTHER" id="PTHR30069:SF29">
    <property type="entry name" value="HEMOGLOBIN AND HEMOGLOBIN-HAPTOGLOBIN-BINDING PROTEIN 1-RELATED"/>
    <property type="match status" value="1"/>
</dbReference>
<dbReference type="Gene3D" id="2.40.170.20">
    <property type="entry name" value="TonB-dependent receptor, beta-barrel domain"/>
    <property type="match status" value="1"/>
</dbReference>
<keyword evidence="4 10" id="KW-0812">Transmembrane</keyword>
<feature type="signal peptide" evidence="12">
    <location>
        <begin position="1"/>
        <end position="19"/>
    </location>
</feature>
<dbReference type="SUPFAM" id="SSF56935">
    <property type="entry name" value="Porins"/>
    <property type="match status" value="1"/>
</dbReference>
<accession>A0A2W1NT23</accession>
<evidence type="ECO:0000259" key="14">
    <source>
        <dbReference type="Pfam" id="PF07715"/>
    </source>
</evidence>